<sequence>MVIFTCGILGAALTDDHTWLWHADHDDCSNKWPDSISAATCISGNGLVVYGDRTIVYGLQSEHTMQDQVYWRGNGGKVFFYQNELPYINPYFRRPGYNFGMDYVSYRVDSACLEHYAVGIYLAHYQQKSEPFLKLSKGHHISRILIALLSAVCPALPRNVVIFP</sequence>
<reference evidence="2 3" key="2">
    <citation type="submission" date="2024-05" db="EMBL/GenBank/DDBJ databases">
        <authorList>
            <person name="Chen Y."/>
            <person name="Shah S."/>
            <person name="Dougan E. K."/>
            <person name="Thang M."/>
            <person name="Chan C."/>
        </authorList>
    </citation>
    <scope>NUCLEOTIDE SEQUENCE [LARGE SCALE GENOMIC DNA]</scope>
</reference>
<dbReference type="EMBL" id="CAMXCT020000113">
    <property type="protein sequence ID" value="CAL1127386.1"/>
    <property type="molecule type" value="Genomic_DNA"/>
</dbReference>
<keyword evidence="3" id="KW-1185">Reference proteome</keyword>
<evidence type="ECO:0000313" key="1">
    <source>
        <dbReference type="EMBL" id="CAI3974011.1"/>
    </source>
</evidence>
<accession>A0A9P1BIG7</accession>
<protein>
    <submittedName>
        <fullName evidence="1">Uncharacterized protein</fullName>
    </submittedName>
</protein>
<dbReference type="EMBL" id="CAMXCT010000113">
    <property type="protein sequence ID" value="CAI3974011.1"/>
    <property type="molecule type" value="Genomic_DNA"/>
</dbReference>
<dbReference type="Gene3D" id="2.160.20.10">
    <property type="entry name" value="Single-stranded right-handed beta-helix, Pectin lyase-like"/>
    <property type="match status" value="1"/>
</dbReference>
<dbReference type="AlphaFoldDB" id="A0A9P1BIG7"/>
<dbReference type="Proteomes" id="UP001152797">
    <property type="component" value="Unassembled WGS sequence"/>
</dbReference>
<feature type="non-terminal residue" evidence="1">
    <location>
        <position position="1"/>
    </location>
</feature>
<organism evidence="1">
    <name type="scientific">Cladocopium goreaui</name>
    <dbReference type="NCBI Taxonomy" id="2562237"/>
    <lineage>
        <taxon>Eukaryota</taxon>
        <taxon>Sar</taxon>
        <taxon>Alveolata</taxon>
        <taxon>Dinophyceae</taxon>
        <taxon>Suessiales</taxon>
        <taxon>Symbiodiniaceae</taxon>
        <taxon>Cladocopium</taxon>
    </lineage>
</organism>
<dbReference type="EMBL" id="CAMXCT030000113">
    <property type="protein sequence ID" value="CAL4761323.1"/>
    <property type="molecule type" value="Genomic_DNA"/>
</dbReference>
<reference evidence="1" key="1">
    <citation type="submission" date="2022-10" db="EMBL/GenBank/DDBJ databases">
        <authorList>
            <person name="Chen Y."/>
            <person name="Dougan E. K."/>
            <person name="Chan C."/>
            <person name="Rhodes N."/>
            <person name="Thang M."/>
        </authorList>
    </citation>
    <scope>NUCLEOTIDE SEQUENCE</scope>
</reference>
<proteinExistence type="predicted"/>
<gene>
    <name evidence="1" type="ORF">C1SCF055_LOCUS2451</name>
</gene>
<evidence type="ECO:0000313" key="2">
    <source>
        <dbReference type="EMBL" id="CAL4761323.1"/>
    </source>
</evidence>
<evidence type="ECO:0000313" key="3">
    <source>
        <dbReference type="Proteomes" id="UP001152797"/>
    </source>
</evidence>
<name>A0A9P1BIG7_9DINO</name>
<comment type="caution">
    <text evidence="1">The sequence shown here is derived from an EMBL/GenBank/DDBJ whole genome shotgun (WGS) entry which is preliminary data.</text>
</comment>
<dbReference type="InterPro" id="IPR012334">
    <property type="entry name" value="Pectin_lyas_fold"/>
</dbReference>